<dbReference type="InterPro" id="IPR004045">
    <property type="entry name" value="Glutathione_S-Trfase_N"/>
</dbReference>
<gene>
    <name evidence="2" type="ORF">HWD57_08015</name>
</gene>
<evidence type="ECO:0000313" key="3">
    <source>
        <dbReference type="Proteomes" id="UP000509684"/>
    </source>
</evidence>
<dbReference type="Pfam" id="PF13417">
    <property type="entry name" value="GST_N_3"/>
    <property type="match status" value="1"/>
</dbReference>
<sequence>MNVYVAVGDRGGQVTFLNFDAEVAAIRVQPDKTAGSETGRHRIVAFVDELLDASLGHYSQRLICVLEHSKLPFEIRRVGGDVLLRQTLSRLSGCPLFPQLYLDNKFLGGSEVVAEMVETGAFQRLFAAPHGSPLW</sequence>
<dbReference type="AlphaFoldDB" id="A0A7D5NA62"/>
<protein>
    <recommendedName>
        <fullName evidence="1">GST N-terminal domain-containing protein</fullName>
    </recommendedName>
</protein>
<organism evidence="2 3">
    <name type="scientific">Candidatus Accumulibacter cognatus</name>
    <dbReference type="NCBI Taxonomy" id="2954383"/>
    <lineage>
        <taxon>Bacteria</taxon>
        <taxon>Pseudomonadati</taxon>
        <taxon>Pseudomonadota</taxon>
        <taxon>Betaproteobacteria</taxon>
        <taxon>Candidatus Accumulibacter</taxon>
    </lineage>
</organism>
<dbReference type="SUPFAM" id="SSF52833">
    <property type="entry name" value="Thioredoxin-like"/>
    <property type="match status" value="1"/>
</dbReference>
<dbReference type="Gene3D" id="3.40.30.10">
    <property type="entry name" value="Glutaredoxin"/>
    <property type="match status" value="1"/>
</dbReference>
<reference evidence="2 3" key="1">
    <citation type="journal article" date="2019" name="Microbiome">
        <title>Annotated bacterial chromosomes from frame-shift-corrected long-read metagenomic data.</title>
        <authorList>
            <person name="Arumugam K."/>
            <person name="Bagci C."/>
            <person name="Bessarab I."/>
            <person name="Beier S."/>
            <person name="Buchfink B."/>
            <person name="Gorska A."/>
            <person name="Qiu G."/>
            <person name="Huson D.H."/>
            <person name="Williams R.B.H."/>
        </authorList>
    </citation>
    <scope>NUCLEOTIDE SEQUENCE [LARGE SCALE GENOMIC DNA]</scope>
    <source>
        <strain evidence="2">SSA1</strain>
    </source>
</reference>
<proteinExistence type="predicted"/>
<name>A0A7D5NA62_9PROT</name>
<dbReference type="KEGG" id="acog:HWD57_08015"/>
<evidence type="ECO:0000313" key="2">
    <source>
        <dbReference type="EMBL" id="QLH49732.1"/>
    </source>
</evidence>
<accession>A0A7D5NA62</accession>
<evidence type="ECO:0000259" key="1">
    <source>
        <dbReference type="Pfam" id="PF13417"/>
    </source>
</evidence>
<dbReference type="PROSITE" id="PS51354">
    <property type="entry name" value="GLUTAREDOXIN_2"/>
    <property type="match status" value="1"/>
</dbReference>
<dbReference type="EMBL" id="CP058708">
    <property type="protein sequence ID" value="QLH49732.1"/>
    <property type="molecule type" value="Genomic_DNA"/>
</dbReference>
<feature type="domain" description="GST N-terminal" evidence="1">
    <location>
        <begin position="52"/>
        <end position="119"/>
    </location>
</feature>
<dbReference type="InterPro" id="IPR036249">
    <property type="entry name" value="Thioredoxin-like_sf"/>
</dbReference>
<dbReference type="Proteomes" id="UP000509684">
    <property type="component" value="Chromosome"/>
</dbReference>